<protein>
    <submittedName>
        <fullName evidence="4">Uncharacterized protein</fullName>
    </submittedName>
</protein>
<feature type="region of interest" description="Disordered" evidence="1">
    <location>
        <begin position="458"/>
        <end position="638"/>
    </location>
</feature>
<feature type="region of interest" description="Disordered" evidence="1">
    <location>
        <begin position="362"/>
        <end position="396"/>
    </location>
</feature>
<feature type="compositionally biased region" description="Low complexity" evidence="1">
    <location>
        <begin position="555"/>
        <end position="565"/>
    </location>
</feature>
<accession>A0A427YE38</accession>
<dbReference type="PROSITE" id="PS51294">
    <property type="entry name" value="HTH_MYB"/>
    <property type="match status" value="1"/>
</dbReference>
<feature type="region of interest" description="Disordered" evidence="1">
    <location>
        <begin position="165"/>
        <end position="190"/>
    </location>
</feature>
<feature type="compositionally biased region" description="Acidic residues" evidence="1">
    <location>
        <begin position="176"/>
        <end position="190"/>
    </location>
</feature>
<feature type="compositionally biased region" description="Acidic residues" evidence="1">
    <location>
        <begin position="458"/>
        <end position="468"/>
    </location>
</feature>
<dbReference type="SUPFAM" id="SSF46689">
    <property type="entry name" value="Homeodomain-like"/>
    <property type="match status" value="1"/>
</dbReference>
<feature type="compositionally biased region" description="Low complexity" evidence="1">
    <location>
        <begin position="1"/>
        <end position="58"/>
    </location>
</feature>
<dbReference type="Pfam" id="PF00249">
    <property type="entry name" value="Myb_DNA-binding"/>
    <property type="match status" value="1"/>
</dbReference>
<gene>
    <name evidence="4" type="ORF">EHS25_001980</name>
</gene>
<feature type="domain" description="Myb-like" evidence="2">
    <location>
        <begin position="862"/>
        <end position="905"/>
    </location>
</feature>
<dbReference type="InterPro" id="IPR001005">
    <property type="entry name" value="SANT/Myb"/>
</dbReference>
<dbReference type="STRING" id="1890683.A0A427YE38"/>
<dbReference type="InterPro" id="IPR009057">
    <property type="entry name" value="Homeodomain-like_sf"/>
</dbReference>
<dbReference type="OrthoDB" id="2143914at2759"/>
<evidence type="ECO:0000259" key="2">
    <source>
        <dbReference type="PROSITE" id="PS50090"/>
    </source>
</evidence>
<dbReference type="Proteomes" id="UP000279259">
    <property type="component" value="Unassembled WGS sequence"/>
</dbReference>
<proteinExistence type="predicted"/>
<feature type="region of interest" description="Disordered" evidence="1">
    <location>
        <begin position="1"/>
        <end position="100"/>
    </location>
</feature>
<feature type="compositionally biased region" description="Low complexity" evidence="1">
    <location>
        <begin position="708"/>
        <end position="718"/>
    </location>
</feature>
<name>A0A427YE38_9TREE</name>
<feature type="domain" description="HTH myb-type" evidence="3">
    <location>
        <begin position="862"/>
        <end position="907"/>
    </location>
</feature>
<comment type="caution">
    <text evidence="4">The sequence shown here is derived from an EMBL/GenBank/DDBJ whole genome shotgun (WGS) entry which is preliminary data.</text>
</comment>
<feature type="region of interest" description="Disordered" evidence="1">
    <location>
        <begin position="135"/>
        <end position="154"/>
    </location>
</feature>
<feature type="compositionally biased region" description="Low complexity" evidence="1">
    <location>
        <begin position="378"/>
        <end position="390"/>
    </location>
</feature>
<dbReference type="EMBL" id="RSCD01000013">
    <property type="protein sequence ID" value="RSH89431.1"/>
    <property type="molecule type" value="Genomic_DNA"/>
</dbReference>
<dbReference type="PROSITE" id="PS50090">
    <property type="entry name" value="MYB_LIKE"/>
    <property type="match status" value="1"/>
</dbReference>
<feature type="compositionally biased region" description="Polar residues" evidence="1">
    <location>
        <begin position="166"/>
        <end position="175"/>
    </location>
</feature>
<feature type="region of interest" description="Disordered" evidence="1">
    <location>
        <begin position="905"/>
        <end position="951"/>
    </location>
</feature>
<evidence type="ECO:0000313" key="5">
    <source>
        <dbReference type="Proteomes" id="UP000279259"/>
    </source>
</evidence>
<feature type="compositionally biased region" description="Basic and acidic residues" evidence="1">
    <location>
        <begin position="469"/>
        <end position="478"/>
    </location>
</feature>
<feature type="compositionally biased region" description="Basic and acidic residues" evidence="1">
    <location>
        <begin position="921"/>
        <end position="931"/>
    </location>
</feature>
<evidence type="ECO:0000259" key="3">
    <source>
        <dbReference type="PROSITE" id="PS51294"/>
    </source>
</evidence>
<dbReference type="CDD" id="cd00167">
    <property type="entry name" value="SANT"/>
    <property type="match status" value="1"/>
</dbReference>
<reference evidence="4 5" key="1">
    <citation type="submission" date="2018-11" db="EMBL/GenBank/DDBJ databases">
        <title>Genome sequence of Saitozyma podzolica DSM 27192.</title>
        <authorList>
            <person name="Aliyu H."/>
            <person name="Gorte O."/>
            <person name="Ochsenreither K."/>
        </authorList>
    </citation>
    <scope>NUCLEOTIDE SEQUENCE [LARGE SCALE GENOMIC DNA]</scope>
    <source>
        <strain evidence="4 5">DSM 27192</strain>
    </source>
</reference>
<feature type="region of interest" description="Disordered" evidence="1">
    <location>
        <begin position="654"/>
        <end position="730"/>
    </location>
</feature>
<sequence length="951" mass="101173">MSTSLPPTTTTSASIPVDQPSSSHITMTSTSSGAAAAAAPNPSTPVDTAVTPTLSSPETPLPPETPVASQTPATARRRGSVTIMDPGSTPRAAGPGGLSGVRGLDGLGGLGYGAVDGKGKGRLGRDEEIVLGGDMRRESAASSASATEIGGTHEGLKAVPAGSELGQVTPTLNTGQEDEEEKIEDTEDIDGPDVEALRDMRTRLEEMDSQRAGDTDGWSQRDELAGMVRTLLSPMIEQVPFLHEQILAQRDTIVTMQEQRRLSEQLMRLERERHAAERHSWHTETTALMNQREAEIAAGTRPKRVLDLDVGYHQELEAANKRLEMDNRLMAPRLADTQRQIDRLVTELRHLRAHVVLSTEPLVDGQQPHPPQLHHMLSGPSESKSRSPSKTAGYGATMGDARTEHLLLAAKKVRAMRARRDDTVGRLTLEELKRGGVVGPDGGIGYSEGYGGVLEEEDEEMYDSELEDEKPVVDDRRGSVSKGKNRVMGTPLLPKTKRGSKSKMPPTTPSRARAEPPQTTPGGSNFNDLLRAAELATRPVSPSPGTGAERSQLQPMSTMSATRSTTRPREENPGEPTSPTKRPRREGPTTAWGRGRKIAGMEVDEGELELEDEDEAGREMHPRRAGFPSAPVPVGGASAEGSALDLLAQASQLDMAQSTQDSNADAAAPLQSAARLGGVMEQGPEVHGGSSPRSSAAESALGPAIDLHGQGQAQAPSHGHGHGHGQLQAPIHGRASGLTIEDHQIDPTLIASAPGTSTSTSPERPTVAITPKSRPRQQSISEVVTPARGYSSYPETPYEGTTPGAGAFARSPPSVARSESLAHEPPPGAFASPTGGTVPGLGKYVHLTSSMPARRIRSPYLKWTVEEDELLARAVAIHGEKWDLVSKGVPTRSYHQVRQRWLRKTGAFDKKPPGQSGDGLGLRDEFGREETSPTPMSKGQAGKKRKAAAAA</sequence>
<evidence type="ECO:0000313" key="4">
    <source>
        <dbReference type="EMBL" id="RSH89431.1"/>
    </source>
</evidence>
<dbReference type="Gene3D" id="1.10.10.60">
    <property type="entry name" value="Homeodomain-like"/>
    <property type="match status" value="1"/>
</dbReference>
<evidence type="ECO:0000256" key="1">
    <source>
        <dbReference type="SAM" id="MobiDB-lite"/>
    </source>
</evidence>
<dbReference type="SMART" id="SM00717">
    <property type="entry name" value="SANT"/>
    <property type="match status" value="1"/>
</dbReference>
<dbReference type="AlphaFoldDB" id="A0A427YE38"/>
<dbReference type="InterPro" id="IPR017930">
    <property type="entry name" value="Myb_dom"/>
</dbReference>
<keyword evidence="5" id="KW-1185">Reference proteome</keyword>
<feature type="compositionally biased region" description="Basic residues" evidence="1">
    <location>
        <begin position="941"/>
        <end position="951"/>
    </location>
</feature>
<feature type="region of interest" description="Disordered" evidence="1">
    <location>
        <begin position="750"/>
        <end position="835"/>
    </location>
</feature>
<feature type="compositionally biased region" description="Acidic residues" evidence="1">
    <location>
        <begin position="602"/>
        <end position="616"/>
    </location>
</feature>
<organism evidence="4 5">
    <name type="scientific">Saitozyma podzolica</name>
    <dbReference type="NCBI Taxonomy" id="1890683"/>
    <lineage>
        <taxon>Eukaryota</taxon>
        <taxon>Fungi</taxon>
        <taxon>Dikarya</taxon>
        <taxon>Basidiomycota</taxon>
        <taxon>Agaricomycotina</taxon>
        <taxon>Tremellomycetes</taxon>
        <taxon>Tremellales</taxon>
        <taxon>Trimorphomycetaceae</taxon>
        <taxon>Saitozyma</taxon>
    </lineage>
</organism>